<dbReference type="Gene3D" id="3.30.1980.10">
    <property type="entry name" value="Hypothetical protein YunC"/>
    <property type="match status" value="1"/>
</dbReference>
<sequence length="157" mass="17351">MQSNVAMNQWQFPGFLEAATVNGVSKDRIWDVIWQHIGWQALFTALFIKYERKGRMEMVTVTPVEIGGHTFIATTVRLPKTTLLAVSCDKGYIMCGALDVGLLNDQLKDRHIIAGRAVGVKTIEQLLEAPLESVTHEAEKIGVTAGMIGKQALLKMI</sequence>
<gene>
    <name evidence="1" type="ORF">SB48_HM08orf01848</name>
</gene>
<dbReference type="Proteomes" id="UP000032024">
    <property type="component" value="Chromosome"/>
</dbReference>
<dbReference type="InterPro" id="IPR036493">
    <property type="entry name" value="YunC_sf"/>
</dbReference>
<proteinExistence type="predicted"/>
<name>A0AAN0WB98_HEYCO</name>
<evidence type="ECO:0000313" key="1">
    <source>
        <dbReference type="EMBL" id="AJO21991.1"/>
    </source>
</evidence>
<reference evidence="2" key="1">
    <citation type="submission" date="2015-01" db="EMBL/GenBank/DDBJ databases">
        <title>Comparative genome analysis of Bacillus coagulans HM-08, Clostridium butyricum HM-68, Bacillus subtilis HM-66 and Bacillus paralicheniformis BL-09.</title>
        <authorList>
            <person name="Zhang H."/>
        </authorList>
    </citation>
    <scope>NUCLEOTIDE SEQUENCE [LARGE SCALE GENOMIC DNA]</scope>
    <source>
        <strain evidence="2">HM-08</strain>
    </source>
</reference>
<dbReference type="EMBL" id="CP010525">
    <property type="protein sequence ID" value="AJO21991.1"/>
    <property type="molecule type" value="Genomic_DNA"/>
</dbReference>
<dbReference type="AlphaFoldDB" id="A0AAN0WB98"/>
<dbReference type="InterPro" id="IPR014931">
    <property type="entry name" value="DUF1805"/>
</dbReference>
<dbReference type="Pfam" id="PF08827">
    <property type="entry name" value="DUF1805"/>
    <property type="match status" value="1"/>
</dbReference>
<organism evidence="1 2">
    <name type="scientific">Heyndrickxia coagulans</name>
    <name type="common">Weizmannia coagulans</name>
    <dbReference type="NCBI Taxonomy" id="1398"/>
    <lineage>
        <taxon>Bacteria</taxon>
        <taxon>Bacillati</taxon>
        <taxon>Bacillota</taxon>
        <taxon>Bacilli</taxon>
        <taxon>Bacillales</taxon>
        <taxon>Bacillaceae</taxon>
        <taxon>Heyndrickxia</taxon>
    </lineage>
</organism>
<dbReference type="SUPFAM" id="SSF102891">
    <property type="entry name" value="Hypothetical protein Ta1206"/>
    <property type="match status" value="1"/>
</dbReference>
<protein>
    <recommendedName>
        <fullName evidence="3">DUF1805 domain-containing protein</fullName>
    </recommendedName>
</protein>
<evidence type="ECO:0008006" key="3">
    <source>
        <dbReference type="Google" id="ProtNLM"/>
    </source>
</evidence>
<evidence type="ECO:0000313" key="2">
    <source>
        <dbReference type="Proteomes" id="UP000032024"/>
    </source>
</evidence>
<keyword evidence="2" id="KW-1185">Reference proteome</keyword>
<accession>A0AAN0WB98</accession>